<dbReference type="Proteomes" id="UP000626092">
    <property type="component" value="Unassembled WGS sequence"/>
</dbReference>
<comment type="caution">
    <text evidence="2">The sequence shown here is derived from an EMBL/GenBank/DDBJ whole genome shotgun (WGS) entry which is preliminary data.</text>
</comment>
<dbReference type="OrthoDB" id="10402423at2759"/>
<evidence type="ECO:0000256" key="1">
    <source>
        <dbReference type="SAM" id="MobiDB-lite"/>
    </source>
</evidence>
<evidence type="ECO:0000313" key="2">
    <source>
        <dbReference type="EMBL" id="KAF7133213.1"/>
    </source>
</evidence>
<evidence type="ECO:0000313" key="3">
    <source>
        <dbReference type="Proteomes" id="UP000626092"/>
    </source>
</evidence>
<name>A0A834LCK4_RHOSS</name>
<sequence>MRASWVRRSQIPVIKFKHQGDKAKGEANQVVKRQPESSNTDGEARGNDVLTSPPLSPKTTLNNDLMDISVSSVFTSLNLKRKAVDSSDEERCSKLLRLCAPELNPNPRASNTKSTLLKINHKPKRFYTERALKSNHPFDNFGEVVLCDVPIGVGNHDGVNLGDVSIEGVTLISLWIKGHFPNEAPNMELSRNWAYFNNPGFR</sequence>
<reference evidence="2" key="1">
    <citation type="submission" date="2019-11" db="EMBL/GenBank/DDBJ databases">
        <authorList>
            <person name="Liu Y."/>
            <person name="Hou J."/>
            <person name="Li T.-Q."/>
            <person name="Guan C.-H."/>
            <person name="Wu X."/>
            <person name="Wu H.-Z."/>
            <person name="Ling F."/>
            <person name="Zhang R."/>
            <person name="Shi X.-G."/>
            <person name="Ren J.-P."/>
            <person name="Chen E.-F."/>
            <person name="Sun J.-M."/>
        </authorList>
    </citation>
    <scope>NUCLEOTIDE SEQUENCE</scope>
    <source>
        <strain evidence="2">Adult_tree_wgs_1</strain>
        <tissue evidence="2">Leaves</tissue>
    </source>
</reference>
<feature type="region of interest" description="Disordered" evidence="1">
    <location>
        <begin position="19"/>
        <end position="62"/>
    </location>
</feature>
<dbReference type="EMBL" id="WJXA01000009">
    <property type="protein sequence ID" value="KAF7133213.1"/>
    <property type="molecule type" value="Genomic_DNA"/>
</dbReference>
<gene>
    <name evidence="2" type="ORF">RHSIM_Rhsim09G0083200</name>
</gene>
<dbReference type="AlphaFoldDB" id="A0A834LCK4"/>
<proteinExistence type="predicted"/>
<accession>A0A834LCK4</accession>
<protein>
    <submittedName>
        <fullName evidence="2">Uncharacterized protein</fullName>
    </submittedName>
</protein>
<organism evidence="2 3">
    <name type="scientific">Rhododendron simsii</name>
    <name type="common">Sims's rhododendron</name>
    <dbReference type="NCBI Taxonomy" id="118357"/>
    <lineage>
        <taxon>Eukaryota</taxon>
        <taxon>Viridiplantae</taxon>
        <taxon>Streptophyta</taxon>
        <taxon>Embryophyta</taxon>
        <taxon>Tracheophyta</taxon>
        <taxon>Spermatophyta</taxon>
        <taxon>Magnoliopsida</taxon>
        <taxon>eudicotyledons</taxon>
        <taxon>Gunneridae</taxon>
        <taxon>Pentapetalae</taxon>
        <taxon>asterids</taxon>
        <taxon>Ericales</taxon>
        <taxon>Ericaceae</taxon>
        <taxon>Ericoideae</taxon>
        <taxon>Rhodoreae</taxon>
        <taxon>Rhododendron</taxon>
    </lineage>
</organism>
<keyword evidence="3" id="KW-1185">Reference proteome</keyword>